<dbReference type="OrthoDB" id="9814303at2"/>
<dbReference type="PANTHER" id="PTHR23502:SF132">
    <property type="entry name" value="POLYAMINE TRANSPORTER 2-RELATED"/>
    <property type="match status" value="1"/>
</dbReference>
<dbReference type="RefSeq" id="WP_131271442.1">
    <property type="nucleotide sequence ID" value="NZ_SJOA01000011.1"/>
</dbReference>
<keyword evidence="6 8" id="KW-1133">Transmembrane helix</keyword>
<evidence type="ECO:0000313" key="10">
    <source>
        <dbReference type="EMBL" id="TCB58616.1"/>
    </source>
</evidence>
<dbReference type="InterPro" id="IPR004812">
    <property type="entry name" value="Efflux_drug-R_Bcr/CmlA"/>
</dbReference>
<comment type="caution">
    <text evidence="8">Lacks conserved residue(s) required for the propagation of feature annotation.</text>
</comment>
<dbReference type="GO" id="GO:0042910">
    <property type="term" value="F:xenobiotic transmembrane transporter activity"/>
    <property type="evidence" value="ECO:0007669"/>
    <property type="project" value="InterPro"/>
</dbReference>
<evidence type="ECO:0000256" key="3">
    <source>
        <dbReference type="ARBA" id="ARBA00022448"/>
    </source>
</evidence>
<dbReference type="PANTHER" id="PTHR23502">
    <property type="entry name" value="MAJOR FACILITATOR SUPERFAMILY"/>
    <property type="match status" value="1"/>
</dbReference>
<proteinExistence type="inferred from homology"/>
<feature type="transmembrane region" description="Helical" evidence="8">
    <location>
        <begin position="163"/>
        <end position="183"/>
    </location>
</feature>
<sequence>MTSSANRTTPLLIAALSTIGPLGIDMYLPSIPAMAASLNCTEGAIQLSLMTFFLGLMFGQLFYGPLSDKFGRKPMIYLGLSIFVLGSIGCAFAESVMQLHFLRLIQGLGGSIGMVIAFAIIKDLYQGPMMGKMMSMVLAILGLSPVLAPLIGNGLHHLESWRAIFIFLAVYAAIVFIACASLLPETRSQEHSASFKLSKTFHHYFTIYFDRKFIVYALTLCIAQAGFFAYLAGSASVFITEYKLTATQFSVLFAINALGLVAAAIFNPKLHQKFGALKTYRLVNTAYFIVMGLLFSSLCMGYHNLYIVCAGLFIAVTLLGFIMPTGSQLALMHQHEHTGTASALLGSMQFGTGAIVSAITGALAAWGGLGLILVIFVCALVSALMCNTLFEKQDADVQQPSFK</sequence>
<accession>A0A4R0ELM7</accession>
<evidence type="ECO:0000256" key="6">
    <source>
        <dbReference type="ARBA" id="ARBA00022989"/>
    </source>
</evidence>
<comment type="subcellular location">
    <subcellularLocation>
        <location evidence="8">Cell inner membrane</location>
        <topology evidence="8">Multi-pass membrane protein</topology>
    </subcellularLocation>
    <subcellularLocation>
        <location evidence="1">Cell membrane</location>
        <topology evidence="1">Multi-pass membrane protein</topology>
    </subcellularLocation>
</comment>
<feature type="transmembrane region" description="Helical" evidence="8">
    <location>
        <begin position="213"/>
        <end position="239"/>
    </location>
</feature>
<evidence type="ECO:0000256" key="8">
    <source>
        <dbReference type="RuleBase" id="RU365088"/>
    </source>
</evidence>
<evidence type="ECO:0000256" key="2">
    <source>
        <dbReference type="ARBA" id="ARBA00006236"/>
    </source>
</evidence>
<comment type="similarity">
    <text evidence="2 8">Belongs to the major facilitator superfamily. Bcr/CmlA family.</text>
</comment>
<keyword evidence="5 8" id="KW-0812">Transmembrane</keyword>
<dbReference type="Proteomes" id="UP000291380">
    <property type="component" value="Unassembled WGS sequence"/>
</dbReference>
<name>A0A4R0ELM7_9GAMM</name>
<dbReference type="InterPro" id="IPR036259">
    <property type="entry name" value="MFS_trans_sf"/>
</dbReference>
<dbReference type="NCBIfam" id="TIGR00710">
    <property type="entry name" value="efflux_Bcr_CflA"/>
    <property type="match status" value="1"/>
</dbReference>
<feature type="transmembrane region" description="Helical" evidence="8">
    <location>
        <begin position="304"/>
        <end position="322"/>
    </location>
</feature>
<dbReference type="GO" id="GO:0005886">
    <property type="term" value="C:plasma membrane"/>
    <property type="evidence" value="ECO:0007669"/>
    <property type="project" value="UniProtKB-SubCell"/>
</dbReference>
<dbReference type="CDD" id="cd17320">
    <property type="entry name" value="MFS_MdfA_MDR_like"/>
    <property type="match status" value="1"/>
</dbReference>
<feature type="transmembrane region" description="Helical" evidence="8">
    <location>
        <begin position="75"/>
        <end position="95"/>
    </location>
</feature>
<dbReference type="PROSITE" id="PS50850">
    <property type="entry name" value="MFS"/>
    <property type="match status" value="1"/>
</dbReference>
<evidence type="ECO:0000313" key="11">
    <source>
        <dbReference type="Proteomes" id="UP000291380"/>
    </source>
</evidence>
<organism evidence="10 11">
    <name type="scientific">Acinetobacter terrae</name>
    <dbReference type="NCBI Taxonomy" id="2731247"/>
    <lineage>
        <taxon>Bacteria</taxon>
        <taxon>Pseudomonadati</taxon>
        <taxon>Pseudomonadota</taxon>
        <taxon>Gammaproteobacteria</taxon>
        <taxon>Moraxellales</taxon>
        <taxon>Moraxellaceae</taxon>
        <taxon>Acinetobacter</taxon>
        <taxon>Acinetobacter Taxon 24</taxon>
    </lineage>
</organism>
<keyword evidence="3 8" id="KW-0813">Transport</keyword>
<feature type="domain" description="Major facilitator superfamily (MFS) profile" evidence="9">
    <location>
        <begin position="9"/>
        <end position="394"/>
    </location>
</feature>
<evidence type="ECO:0000256" key="7">
    <source>
        <dbReference type="ARBA" id="ARBA00023136"/>
    </source>
</evidence>
<evidence type="ECO:0000256" key="5">
    <source>
        <dbReference type="ARBA" id="ARBA00022692"/>
    </source>
</evidence>
<dbReference type="GO" id="GO:1990961">
    <property type="term" value="P:xenobiotic detoxification by transmembrane export across the plasma membrane"/>
    <property type="evidence" value="ECO:0007669"/>
    <property type="project" value="InterPro"/>
</dbReference>
<feature type="transmembrane region" description="Helical" evidence="8">
    <location>
        <begin position="343"/>
        <end position="365"/>
    </location>
</feature>
<dbReference type="Gene3D" id="1.20.1720.10">
    <property type="entry name" value="Multidrug resistance protein D"/>
    <property type="match status" value="1"/>
</dbReference>
<dbReference type="AlphaFoldDB" id="A0A4R0ELM7"/>
<reference evidence="10 11" key="1">
    <citation type="submission" date="2019-02" db="EMBL/GenBank/DDBJ databases">
        <title>High diversity of culturable Acinetobacter species in natural soil and water ecosystems.</title>
        <authorList>
            <person name="Radolfova-Krizova L."/>
            <person name="Nemec A."/>
        </authorList>
    </citation>
    <scope>NUCLEOTIDE SEQUENCE [LARGE SCALE GENOMIC DNA]</scope>
    <source>
        <strain evidence="10 11">ANC 4281</strain>
    </source>
</reference>
<evidence type="ECO:0000259" key="9">
    <source>
        <dbReference type="PROSITE" id="PS50850"/>
    </source>
</evidence>
<feature type="transmembrane region" description="Helical" evidence="8">
    <location>
        <begin position="245"/>
        <end position="267"/>
    </location>
</feature>
<feature type="transmembrane region" description="Helical" evidence="8">
    <location>
        <begin position="101"/>
        <end position="121"/>
    </location>
</feature>
<protein>
    <recommendedName>
        <fullName evidence="8">Bcr/CflA family efflux transporter</fullName>
    </recommendedName>
</protein>
<keyword evidence="7 8" id="KW-0472">Membrane</keyword>
<comment type="caution">
    <text evidence="10">The sequence shown here is derived from an EMBL/GenBank/DDBJ whole genome shotgun (WGS) entry which is preliminary data.</text>
</comment>
<dbReference type="EMBL" id="SJOA01000011">
    <property type="protein sequence ID" value="TCB58616.1"/>
    <property type="molecule type" value="Genomic_DNA"/>
</dbReference>
<feature type="transmembrane region" description="Helical" evidence="8">
    <location>
        <begin position="371"/>
        <end position="390"/>
    </location>
</feature>
<dbReference type="SUPFAM" id="SSF103473">
    <property type="entry name" value="MFS general substrate transporter"/>
    <property type="match status" value="1"/>
</dbReference>
<evidence type="ECO:0000256" key="1">
    <source>
        <dbReference type="ARBA" id="ARBA00004651"/>
    </source>
</evidence>
<dbReference type="Pfam" id="PF07690">
    <property type="entry name" value="MFS_1"/>
    <property type="match status" value="1"/>
</dbReference>
<keyword evidence="8" id="KW-0997">Cell inner membrane</keyword>
<feature type="transmembrane region" description="Helical" evidence="8">
    <location>
        <begin position="133"/>
        <end position="151"/>
    </location>
</feature>
<evidence type="ECO:0000256" key="4">
    <source>
        <dbReference type="ARBA" id="ARBA00022475"/>
    </source>
</evidence>
<keyword evidence="4" id="KW-1003">Cell membrane</keyword>
<gene>
    <name evidence="10" type="ORF">E0H85_10155</name>
</gene>
<feature type="transmembrane region" description="Helical" evidence="8">
    <location>
        <begin position="45"/>
        <end position="63"/>
    </location>
</feature>
<dbReference type="InterPro" id="IPR020846">
    <property type="entry name" value="MFS_dom"/>
</dbReference>
<dbReference type="InterPro" id="IPR011701">
    <property type="entry name" value="MFS"/>
</dbReference>
<feature type="transmembrane region" description="Helical" evidence="8">
    <location>
        <begin position="279"/>
        <end position="298"/>
    </location>
</feature>